<dbReference type="InterPro" id="IPR003699">
    <property type="entry name" value="QueA"/>
</dbReference>
<keyword evidence="3 5" id="KW-0949">S-adenosyl-L-methionine</keyword>
<dbReference type="EC" id="2.4.99.17" evidence="5"/>
<keyword evidence="1 5" id="KW-0963">Cytoplasm</keyword>
<evidence type="ECO:0000256" key="4">
    <source>
        <dbReference type="ARBA" id="ARBA00022785"/>
    </source>
</evidence>
<protein>
    <recommendedName>
        <fullName evidence="5">S-adenosylmethionine:tRNA ribosyltransferase-isomerase</fullName>
        <ecNumber evidence="5">2.4.99.17</ecNumber>
    </recommendedName>
    <alternativeName>
        <fullName evidence="5">Queuosine biosynthesis protein QueA</fullName>
    </alternativeName>
</protein>
<keyword evidence="7" id="KW-1185">Reference proteome</keyword>
<dbReference type="Proteomes" id="UP001589654">
    <property type="component" value="Unassembled WGS sequence"/>
</dbReference>
<dbReference type="SUPFAM" id="SSF111337">
    <property type="entry name" value="QueA-like"/>
    <property type="match status" value="1"/>
</dbReference>
<comment type="subcellular location">
    <subcellularLocation>
        <location evidence="5">Cytoplasm</location>
    </subcellularLocation>
</comment>
<dbReference type="RefSeq" id="WP_290249609.1">
    <property type="nucleotide sequence ID" value="NZ_JAUFQT010000002.1"/>
</dbReference>
<evidence type="ECO:0000313" key="6">
    <source>
        <dbReference type="EMBL" id="MFB9212143.1"/>
    </source>
</evidence>
<evidence type="ECO:0000256" key="2">
    <source>
        <dbReference type="ARBA" id="ARBA00022679"/>
    </source>
</evidence>
<reference evidence="6 7" key="1">
    <citation type="submission" date="2024-09" db="EMBL/GenBank/DDBJ databases">
        <authorList>
            <person name="Sun Q."/>
            <person name="Mori K."/>
        </authorList>
    </citation>
    <scope>NUCLEOTIDE SEQUENCE [LARGE SCALE GENOMIC DNA]</scope>
    <source>
        <strain evidence="6 7">CECT 7682</strain>
    </source>
</reference>
<evidence type="ECO:0000256" key="5">
    <source>
        <dbReference type="HAMAP-Rule" id="MF_00113"/>
    </source>
</evidence>
<evidence type="ECO:0000256" key="3">
    <source>
        <dbReference type="ARBA" id="ARBA00022691"/>
    </source>
</evidence>
<evidence type="ECO:0000256" key="1">
    <source>
        <dbReference type="ARBA" id="ARBA00022490"/>
    </source>
</evidence>
<accession>A0ABV5J5M7</accession>
<organism evidence="6 7">
    <name type="scientific">Echinicola jeungdonensis</name>
    <dbReference type="NCBI Taxonomy" id="709343"/>
    <lineage>
        <taxon>Bacteria</taxon>
        <taxon>Pseudomonadati</taxon>
        <taxon>Bacteroidota</taxon>
        <taxon>Cytophagia</taxon>
        <taxon>Cytophagales</taxon>
        <taxon>Cyclobacteriaceae</taxon>
        <taxon>Echinicola</taxon>
    </lineage>
</organism>
<dbReference type="Pfam" id="PF02547">
    <property type="entry name" value="Queuosine_synth"/>
    <property type="match status" value="1"/>
</dbReference>
<comment type="function">
    <text evidence="5">Transfers and isomerizes the ribose moiety from AdoMet to the 7-aminomethyl group of 7-deazaguanine (preQ1-tRNA) to give epoxyqueuosine (oQ-tRNA).</text>
</comment>
<dbReference type="PANTHER" id="PTHR30307">
    <property type="entry name" value="S-ADENOSYLMETHIONINE:TRNA RIBOSYLTRANSFERASE-ISOMERASE"/>
    <property type="match status" value="1"/>
</dbReference>
<keyword evidence="2 5" id="KW-0808">Transferase</keyword>
<comment type="similarity">
    <text evidence="5">Belongs to the QueA family.</text>
</comment>
<dbReference type="InterPro" id="IPR042119">
    <property type="entry name" value="QueA_dom2"/>
</dbReference>
<comment type="catalytic activity">
    <reaction evidence="5">
        <text>7-aminomethyl-7-carbaguanosine(34) in tRNA + S-adenosyl-L-methionine = epoxyqueuosine(34) in tRNA + adenine + L-methionine + 2 H(+)</text>
        <dbReference type="Rhea" id="RHEA:32155"/>
        <dbReference type="Rhea" id="RHEA-COMP:10342"/>
        <dbReference type="Rhea" id="RHEA-COMP:18582"/>
        <dbReference type="ChEBI" id="CHEBI:15378"/>
        <dbReference type="ChEBI" id="CHEBI:16708"/>
        <dbReference type="ChEBI" id="CHEBI:57844"/>
        <dbReference type="ChEBI" id="CHEBI:59789"/>
        <dbReference type="ChEBI" id="CHEBI:82833"/>
        <dbReference type="ChEBI" id="CHEBI:194443"/>
        <dbReference type="EC" id="2.4.99.17"/>
    </reaction>
</comment>
<dbReference type="HAMAP" id="MF_00113">
    <property type="entry name" value="QueA"/>
    <property type="match status" value="1"/>
</dbReference>
<dbReference type="Gene3D" id="2.40.10.240">
    <property type="entry name" value="QueA-like"/>
    <property type="match status" value="1"/>
</dbReference>
<dbReference type="InterPro" id="IPR042118">
    <property type="entry name" value="QueA_dom1"/>
</dbReference>
<comment type="pathway">
    <text evidence="5">tRNA modification; tRNA-queuosine biosynthesis.</text>
</comment>
<gene>
    <name evidence="5" type="primary">queA</name>
    <name evidence="6" type="ORF">ACFFUR_10015</name>
</gene>
<dbReference type="Gene3D" id="3.40.1780.10">
    <property type="entry name" value="QueA-like"/>
    <property type="match status" value="1"/>
</dbReference>
<dbReference type="EMBL" id="JBHMEW010000058">
    <property type="protein sequence ID" value="MFB9212143.1"/>
    <property type="molecule type" value="Genomic_DNA"/>
</dbReference>
<comment type="subunit">
    <text evidence="5">Monomer.</text>
</comment>
<comment type="caution">
    <text evidence="6">The sequence shown here is derived from an EMBL/GenBank/DDBJ whole genome shotgun (WGS) entry which is preliminary data.</text>
</comment>
<name>A0ABV5J5M7_9BACT</name>
<dbReference type="PANTHER" id="PTHR30307:SF0">
    <property type="entry name" value="S-ADENOSYLMETHIONINE:TRNA RIBOSYLTRANSFERASE-ISOMERASE"/>
    <property type="match status" value="1"/>
</dbReference>
<proteinExistence type="inferred from homology"/>
<keyword evidence="4 5" id="KW-0671">Queuosine biosynthesis</keyword>
<evidence type="ECO:0000313" key="7">
    <source>
        <dbReference type="Proteomes" id="UP001589654"/>
    </source>
</evidence>
<dbReference type="InterPro" id="IPR036100">
    <property type="entry name" value="QueA_sf"/>
</dbReference>
<sequence>MIEKPNIKLSDYQYDLPDEKIARFPLQKRDNSKLLHFKAGNINHFHFYDLPGLIPEDTLMVFNNTKVIPARLIFQRESGAKIEIFLLNPVSPTTEINKIMISTQPVSWETMIGNLKKWKDGEILRGEAIIQGKQISVQAELLDRTNRKVKFDWGNTDIPFASIVEASGEVPLPPYLHRKVTEEDKPRYQTVYSKKEGAVAAPTAGLHFTDEVLKNLDRKGIKTDYLTLHVGAGTFQPIKDEEVTNHPMHSEQLVIKRENLEKLLEQNGKIVAVGTTSMRSLESIFWYGVKLINNKGKDFFIPKLFPYENHAKLPDLKDSIKAILQFMKEENKEEITGSTEIFIMPGYNFRVCDGLLTNFHQPGSTLILLVAAFTKGQWKSIYQEALAQRYRFLSYGDSSLLWK</sequence>